<feature type="transmembrane region" description="Helical" evidence="1">
    <location>
        <begin position="41"/>
        <end position="60"/>
    </location>
</feature>
<sequence>MWTTPCREASRFLAESLIFPSFLRMATLISGSTFEATLKKLNGAALTTWVSGFWVVIQAIGRGMMLPVKNLYICFVLSSLVLKCCICSLLSFKDIGFDCLSLWFQKIRESERFPEFFQRFVKCEAWIIGRYFDAQSARFA</sequence>
<dbReference type="AlphaFoldDB" id="A0A645CL16"/>
<feature type="transmembrane region" description="Helical" evidence="1">
    <location>
        <begin position="12"/>
        <end position="29"/>
    </location>
</feature>
<keyword evidence="1" id="KW-0812">Transmembrane</keyword>
<organism evidence="2">
    <name type="scientific">bioreactor metagenome</name>
    <dbReference type="NCBI Taxonomy" id="1076179"/>
    <lineage>
        <taxon>unclassified sequences</taxon>
        <taxon>metagenomes</taxon>
        <taxon>ecological metagenomes</taxon>
    </lineage>
</organism>
<keyword evidence="1" id="KW-1133">Transmembrane helix</keyword>
<comment type="caution">
    <text evidence="2">The sequence shown here is derived from an EMBL/GenBank/DDBJ whole genome shotgun (WGS) entry which is preliminary data.</text>
</comment>
<protein>
    <submittedName>
        <fullName evidence="2">Uncharacterized protein</fullName>
    </submittedName>
</protein>
<evidence type="ECO:0000313" key="2">
    <source>
        <dbReference type="EMBL" id="MPM77651.1"/>
    </source>
</evidence>
<proteinExistence type="predicted"/>
<gene>
    <name evidence="2" type="ORF">SDC9_124659</name>
</gene>
<dbReference type="EMBL" id="VSSQ01028083">
    <property type="protein sequence ID" value="MPM77651.1"/>
    <property type="molecule type" value="Genomic_DNA"/>
</dbReference>
<feature type="transmembrane region" description="Helical" evidence="1">
    <location>
        <begin position="72"/>
        <end position="92"/>
    </location>
</feature>
<name>A0A645CL16_9ZZZZ</name>
<keyword evidence="1" id="KW-0472">Membrane</keyword>
<reference evidence="2" key="1">
    <citation type="submission" date="2019-08" db="EMBL/GenBank/DDBJ databases">
        <authorList>
            <person name="Kucharzyk K."/>
            <person name="Murdoch R.W."/>
            <person name="Higgins S."/>
            <person name="Loffler F."/>
        </authorList>
    </citation>
    <scope>NUCLEOTIDE SEQUENCE</scope>
</reference>
<evidence type="ECO:0000256" key="1">
    <source>
        <dbReference type="SAM" id="Phobius"/>
    </source>
</evidence>
<accession>A0A645CL16</accession>